<feature type="region of interest" description="Disordered" evidence="1">
    <location>
        <begin position="305"/>
        <end position="337"/>
    </location>
</feature>
<sequence length="583" mass="63809">MESEEGGGGLARIAAGVAIGGGAVGSTVGNWGCHSDNAKEKEFLVQLELGKVAGTSKFARSKEALNHSDLDKTETSMQQYQLHGSLQTGKATILCDGSQSVVNRSSIIHDHEDLPDLPSAHADSLENPMTTANDAKIMQNNDSNLSALSAKLNGDQNSKQSASPFLGIDLNAANESNIEDFNPFYPFKKLDQVDLTAASSECASTTGSSKENMSLKIWNEMKQNGFLSLPHGGIPLPKKRARQSKKRKEEELKKKMESGKGEHANRFSKVVAPSGLLSGLNPGIINHVRNSKQVRSIIAAMVTSETLERQKNGQTSRESDDSKTDLESTHNSTDYRDNQSLYRPDFFLKSQTNCDNIIKPDLGFSKEDNVSPYFQSYEGVENSFKLSAEALASETASQISNDEILGNKETLSTLSTKGANVALQWLELLRQDIKGRLAALRRSRKRVRTAIQTELPYLFSNEHYTADLESVTTTDIEQSSDIDANSGLHMARWKIIFNKMDKELSDEGKHLETWLGQVTEMLGQCDRGLKPISLETMAYVGSLDNSSLKKAGVFERESAVRAAAASIYSTCTMAMSKENVPCF</sequence>
<dbReference type="PANTHER" id="PTHR33924">
    <property type="entry name" value="CATION-TRANSPORTING ATPASE"/>
    <property type="match status" value="1"/>
</dbReference>
<evidence type="ECO:0000313" key="3">
    <source>
        <dbReference type="Proteomes" id="UP000036987"/>
    </source>
</evidence>
<feature type="region of interest" description="Disordered" evidence="1">
    <location>
        <begin position="228"/>
        <end position="263"/>
    </location>
</feature>
<feature type="compositionally biased region" description="Basic and acidic residues" evidence="1">
    <location>
        <begin position="247"/>
        <end position="263"/>
    </location>
</feature>
<name>A0A0K9P9I2_ZOSMR</name>
<accession>A0A0K9P9I2</accession>
<dbReference type="OMA" id="EMQMNCE"/>
<dbReference type="Proteomes" id="UP000036987">
    <property type="component" value="Unassembled WGS sequence"/>
</dbReference>
<organism evidence="2 3">
    <name type="scientific">Zostera marina</name>
    <name type="common">Eelgrass</name>
    <dbReference type="NCBI Taxonomy" id="29655"/>
    <lineage>
        <taxon>Eukaryota</taxon>
        <taxon>Viridiplantae</taxon>
        <taxon>Streptophyta</taxon>
        <taxon>Embryophyta</taxon>
        <taxon>Tracheophyta</taxon>
        <taxon>Spermatophyta</taxon>
        <taxon>Magnoliopsida</taxon>
        <taxon>Liliopsida</taxon>
        <taxon>Zosteraceae</taxon>
        <taxon>Zostera</taxon>
    </lineage>
</organism>
<proteinExistence type="predicted"/>
<dbReference type="OrthoDB" id="1930341at2759"/>
<gene>
    <name evidence="2" type="ORF">ZOSMA_342G00010</name>
</gene>
<dbReference type="EMBL" id="LFYR01001082">
    <property type="protein sequence ID" value="KMZ64927.1"/>
    <property type="molecule type" value="Genomic_DNA"/>
</dbReference>
<dbReference type="AlphaFoldDB" id="A0A0K9P9I2"/>
<keyword evidence="3" id="KW-1185">Reference proteome</keyword>
<reference evidence="3" key="1">
    <citation type="journal article" date="2016" name="Nature">
        <title>The genome of the seagrass Zostera marina reveals angiosperm adaptation to the sea.</title>
        <authorList>
            <person name="Olsen J.L."/>
            <person name="Rouze P."/>
            <person name="Verhelst B."/>
            <person name="Lin Y.-C."/>
            <person name="Bayer T."/>
            <person name="Collen J."/>
            <person name="Dattolo E."/>
            <person name="De Paoli E."/>
            <person name="Dittami S."/>
            <person name="Maumus F."/>
            <person name="Michel G."/>
            <person name="Kersting A."/>
            <person name="Lauritano C."/>
            <person name="Lohaus R."/>
            <person name="Toepel M."/>
            <person name="Tonon T."/>
            <person name="Vanneste K."/>
            <person name="Amirebrahimi M."/>
            <person name="Brakel J."/>
            <person name="Bostroem C."/>
            <person name="Chovatia M."/>
            <person name="Grimwood J."/>
            <person name="Jenkins J.W."/>
            <person name="Jueterbock A."/>
            <person name="Mraz A."/>
            <person name="Stam W.T."/>
            <person name="Tice H."/>
            <person name="Bornberg-Bauer E."/>
            <person name="Green P.J."/>
            <person name="Pearson G.A."/>
            <person name="Procaccini G."/>
            <person name="Duarte C.M."/>
            <person name="Schmutz J."/>
            <person name="Reusch T.B.H."/>
            <person name="Van de Peer Y."/>
        </authorList>
    </citation>
    <scope>NUCLEOTIDE SEQUENCE [LARGE SCALE GENOMIC DNA]</scope>
    <source>
        <strain evidence="3">cv. Finnish</strain>
    </source>
</reference>
<comment type="caution">
    <text evidence="2">The sequence shown here is derived from an EMBL/GenBank/DDBJ whole genome shotgun (WGS) entry which is preliminary data.</text>
</comment>
<feature type="compositionally biased region" description="Basic and acidic residues" evidence="1">
    <location>
        <begin position="306"/>
        <end position="337"/>
    </location>
</feature>
<protein>
    <submittedName>
        <fullName evidence="2">Uncharacterized protein</fullName>
    </submittedName>
</protein>
<feature type="compositionally biased region" description="Basic residues" evidence="1">
    <location>
        <begin position="237"/>
        <end position="246"/>
    </location>
</feature>
<dbReference type="PANTHER" id="PTHR33924:SF5">
    <property type="entry name" value="CATION-TRANSPORTING ATPASE"/>
    <property type="match status" value="1"/>
</dbReference>
<evidence type="ECO:0000313" key="2">
    <source>
        <dbReference type="EMBL" id="KMZ64927.1"/>
    </source>
</evidence>
<evidence type="ECO:0000256" key="1">
    <source>
        <dbReference type="SAM" id="MobiDB-lite"/>
    </source>
</evidence>